<feature type="region of interest" description="Disordered" evidence="4">
    <location>
        <begin position="111"/>
        <end position="130"/>
    </location>
</feature>
<dbReference type="SUPFAM" id="SSF64268">
    <property type="entry name" value="PX domain"/>
    <property type="match status" value="1"/>
</dbReference>
<dbReference type="InterPro" id="IPR000270">
    <property type="entry name" value="PB1_dom"/>
</dbReference>
<evidence type="ECO:0000256" key="4">
    <source>
        <dbReference type="SAM" id="MobiDB-lite"/>
    </source>
</evidence>
<dbReference type="SUPFAM" id="SSF50044">
    <property type="entry name" value="SH3-domain"/>
    <property type="match status" value="2"/>
</dbReference>
<feature type="domain" description="SH3" evidence="5">
    <location>
        <begin position="43"/>
        <end position="105"/>
    </location>
</feature>
<dbReference type="SMART" id="SM00312">
    <property type="entry name" value="PX"/>
    <property type="match status" value="1"/>
</dbReference>
<keyword evidence="1 3" id="KW-0728">SH3 domain</keyword>
<dbReference type="Gene3D" id="3.10.20.90">
    <property type="entry name" value="Phosphatidylinositol 3-kinase Catalytic Subunit, Chain A, domain 1"/>
    <property type="match status" value="1"/>
</dbReference>
<dbReference type="InterPro" id="IPR051228">
    <property type="entry name" value="NADPH_Oxidase/PX-Domain"/>
</dbReference>
<dbReference type="Proteomes" id="UP001479436">
    <property type="component" value="Unassembled WGS sequence"/>
</dbReference>
<keyword evidence="8" id="KW-1185">Reference proteome</keyword>
<dbReference type="InterPro" id="IPR036028">
    <property type="entry name" value="SH3-like_dom_sf"/>
</dbReference>
<keyword evidence="2" id="KW-0677">Repeat</keyword>
<evidence type="ECO:0000259" key="5">
    <source>
        <dbReference type="PROSITE" id="PS50002"/>
    </source>
</evidence>
<evidence type="ECO:0000256" key="3">
    <source>
        <dbReference type="PROSITE-ProRule" id="PRU00192"/>
    </source>
</evidence>
<dbReference type="PANTHER" id="PTHR15706">
    <property type="entry name" value="SH3 MULTIPLE DOMAIN"/>
    <property type="match status" value="1"/>
</dbReference>
<dbReference type="InterPro" id="IPR036871">
    <property type="entry name" value="PX_dom_sf"/>
</dbReference>
<evidence type="ECO:0000256" key="1">
    <source>
        <dbReference type="ARBA" id="ARBA00022443"/>
    </source>
</evidence>
<protein>
    <submittedName>
        <fullName evidence="7">Bud emergence protein 1</fullName>
    </submittedName>
</protein>
<dbReference type="Gene3D" id="2.30.30.40">
    <property type="entry name" value="SH3 Domains"/>
    <property type="match status" value="2"/>
</dbReference>
<evidence type="ECO:0000256" key="2">
    <source>
        <dbReference type="ARBA" id="ARBA00022737"/>
    </source>
</evidence>
<feature type="compositionally biased region" description="Low complexity" evidence="4">
    <location>
        <begin position="117"/>
        <end position="127"/>
    </location>
</feature>
<dbReference type="InterPro" id="IPR001452">
    <property type="entry name" value="SH3_domain"/>
</dbReference>
<dbReference type="PROSITE" id="PS50002">
    <property type="entry name" value="SH3"/>
    <property type="match status" value="1"/>
</dbReference>
<dbReference type="Pfam" id="PF00018">
    <property type="entry name" value="SH3_1"/>
    <property type="match status" value="1"/>
</dbReference>
<dbReference type="SMART" id="SM00326">
    <property type="entry name" value="SH3"/>
    <property type="match status" value="2"/>
</dbReference>
<feature type="domain" description="PX" evidence="6">
    <location>
        <begin position="250"/>
        <end position="371"/>
    </location>
</feature>
<dbReference type="Pfam" id="PF00564">
    <property type="entry name" value="PB1"/>
    <property type="match status" value="1"/>
</dbReference>
<dbReference type="PROSITE" id="PS50195">
    <property type="entry name" value="PX"/>
    <property type="match status" value="1"/>
</dbReference>
<dbReference type="Gene3D" id="3.30.1520.10">
    <property type="entry name" value="Phox-like domain"/>
    <property type="match status" value="1"/>
</dbReference>
<sequence>MRAPKLFRRSTYTLTKTTHIERTDSVRKETSIVHDSTEVKFPEPKKYVKALYNYQTPLDKDFTFQAGEVLYVIGQENDKDWWVVCNPITKKSGLVPVKFLKVIEDVNSMSEKKKARSAPASRSGSSSKRIEKTSLPNLSIDIRPTINTRKRGISNAQASLYGEVHSTFIATTPEQLSVAAGEVVVVVGCPMPKWILAKPIGKLVGPGLIPHSHVQIYDALTKEKVTDIVGHLPKPVSVKQQVIRGEVEKVELNQIVSASVYGYRLFGDTSEYDLDITLSGAPYSRQLIKTYEEFYEFHLGLLQLFPEFTGLNGLPRLIPYLPAPTTVNSVDATRVRATQLTAYLTELCELPREVKGSFFARSFFGETEPATRLSYDFNLDTSPNIRSLPTPSLTESNSSRSSALIAPEFAKVKVIYDADIIIIRVSTEIPLSDLKQKITARIGTFGTLGYYNDYNESQLSEICSDYDLKLAWSQTFQKDSTKLVLRAE</sequence>
<proteinExistence type="predicted"/>
<dbReference type="Pfam" id="PF00787">
    <property type="entry name" value="PX"/>
    <property type="match status" value="1"/>
</dbReference>
<evidence type="ECO:0000313" key="7">
    <source>
        <dbReference type="EMBL" id="KAK9764848.1"/>
    </source>
</evidence>
<accession>A0ABR2WTJ8</accession>
<dbReference type="SUPFAM" id="SSF54277">
    <property type="entry name" value="CAD &amp; PB1 domains"/>
    <property type="match status" value="1"/>
</dbReference>
<dbReference type="EMBL" id="JASJQH010000358">
    <property type="protein sequence ID" value="KAK9764848.1"/>
    <property type="molecule type" value="Genomic_DNA"/>
</dbReference>
<reference evidence="7 8" key="1">
    <citation type="submission" date="2023-04" db="EMBL/GenBank/DDBJ databases">
        <title>Genome of Basidiobolus ranarum AG-B5.</title>
        <authorList>
            <person name="Stajich J.E."/>
            <person name="Carter-House D."/>
            <person name="Gryganskyi A."/>
        </authorList>
    </citation>
    <scope>NUCLEOTIDE SEQUENCE [LARGE SCALE GENOMIC DNA]</scope>
    <source>
        <strain evidence="7 8">AG-B5</strain>
    </source>
</reference>
<dbReference type="InterPro" id="IPR001683">
    <property type="entry name" value="PX_dom"/>
</dbReference>
<gene>
    <name evidence="7" type="primary">BEM1_2</name>
    <name evidence="7" type="ORF">K7432_007333</name>
</gene>
<evidence type="ECO:0000259" key="6">
    <source>
        <dbReference type="PROSITE" id="PS50195"/>
    </source>
</evidence>
<evidence type="ECO:0000313" key="8">
    <source>
        <dbReference type="Proteomes" id="UP001479436"/>
    </source>
</evidence>
<organism evidence="7 8">
    <name type="scientific">Basidiobolus ranarum</name>
    <dbReference type="NCBI Taxonomy" id="34480"/>
    <lineage>
        <taxon>Eukaryota</taxon>
        <taxon>Fungi</taxon>
        <taxon>Fungi incertae sedis</taxon>
        <taxon>Zoopagomycota</taxon>
        <taxon>Entomophthoromycotina</taxon>
        <taxon>Basidiobolomycetes</taxon>
        <taxon>Basidiobolales</taxon>
        <taxon>Basidiobolaceae</taxon>
        <taxon>Basidiobolus</taxon>
    </lineage>
</organism>
<comment type="caution">
    <text evidence="7">The sequence shown here is derived from an EMBL/GenBank/DDBJ whole genome shotgun (WGS) entry which is preliminary data.</text>
</comment>
<name>A0ABR2WTJ8_9FUNG</name>
<dbReference type="PANTHER" id="PTHR15706:SF2">
    <property type="entry name" value="SH3 AND PX DOMAIN-CONTAINING PROTEIN 2A"/>
    <property type="match status" value="1"/>
</dbReference>